<reference evidence="1 2" key="1">
    <citation type="submission" date="2017-03" db="EMBL/GenBank/DDBJ databases">
        <title>Complete genome sequence of Bacillus thuringiensis L-7601, a novel melanin producing strain.</title>
        <authorList>
            <person name="Cai J."/>
            <person name="Cao Z."/>
            <person name="Tan T."/>
        </authorList>
    </citation>
    <scope>NUCLEOTIDE SEQUENCE [LARGE SCALE GENOMIC DNA]</scope>
    <source>
        <strain evidence="1 2">L-7601</strain>
    </source>
</reference>
<sequence>MKLVGSDTFNGTNKPNDINNQGKLYMTLLNSIDNLKKEIYEFEAAYNELAFVSGDDIEEDELQKEIITSRLSDFYRDLENCKDQLIKTAKGFTLKEIQYLHANYKSYQS</sequence>
<accession>A0A9W3XKP4</accession>
<evidence type="ECO:0000313" key="1">
    <source>
        <dbReference type="EMBL" id="AQY40976.1"/>
    </source>
</evidence>
<evidence type="ECO:0000313" key="2">
    <source>
        <dbReference type="Proteomes" id="UP000191057"/>
    </source>
</evidence>
<gene>
    <name evidence="1" type="ORF">B4918_24765</name>
</gene>
<dbReference type="EMBL" id="CP020002">
    <property type="protein sequence ID" value="AQY40976.1"/>
    <property type="molecule type" value="Genomic_DNA"/>
</dbReference>
<protein>
    <submittedName>
        <fullName evidence="1">Uncharacterized protein</fullName>
    </submittedName>
</protein>
<dbReference type="RefSeq" id="WP_079245981.1">
    <property type="nucleotide sequence ID" value="NZ_JARSYF010000060.1"/>
</dbReference>
<organism evidence="1 2">
    <name type="scientific">Bacillus thuringiensis</name>
    <dbReference type="NCBI Taxonomy" id="1428"/>
    <lineage>
        <taxon>Bacteria</taxon>
        <taxon>Bacillati</taxon>
        <taxon>Bacillota</taxon>
        <taxon>Bacilli</taxon>
        <taxon>Bacillales</taxon>
        <taxon>Bacillaceae</taxon>
        <taxon>Bacillus</taxon>
        <taxon>Bacillus cereus group</taxon>
    </lineage>
</organism>
<proteinExistence type="predicted"/>
<name>A0A9W3XKP4_BACTU</name>
<dbReference type="Proteomes" id="UP000191057">
    <property type="component" value="Chromosome"/>
</dbReference>
<dbReference type="AlphaFoldDB" id="A0A9W3XKP4"/>